<dbReference type="SUPFAM" id="SSF51395">
    <property type="entry name" value="FMN-linked oxidoreductases"/>
    <property type="match status" value="1"/>
</dbReference>
<reference evidence="6" key="1">
    <citation type="submission" date="2013-03" db="EMBL/GenBank/DDBJ databases">
        <title>Draft genome sequence of Bacillus firmus DS1.</title>
        <authorList>
            <person name="Peng D."/>
            <person name="Zhu L."/>
            <person name="Sun M."/>
        </authorList>
    </citation>
    <scope>NUCLEOTIDE SEQUENCE [LARGE SCALE GENOMIC DNA]</scope>
    <source>
        <strain evidence="6">DS1</strain>
    </source>
</reference>
<dbReference type="InterPro" id="IPR024188">
    <property type="entry name" value="GltB"/>
</dbReference>
<dbReference type="InterPro" id="IPR002932">
    <property type="entry name" value="Glu_synthdom"/>
</dbReference>
<evidence type="ECO:0000256" key="1">
    <source>
        <dbReference type="ARBA" id="ARBA00009716"/>
    </source>
</evidence>
<dbReference type="eggNOG" id="COG0069">
    <property type="taxonomic scope" value="Bacteria"/>
</dbReference>
<evidence type="ECO:0000256" key="2">
    <source>
        <dbReference type="PIRNR" id="PIRNR006429"/>
    </source>
</evidence>
<dbReference type="InterPro" id="IPR013785">
    <property type="entry name" value="Aldolase_TIM"/>
</dbReference>
<dbReference type="PANTHER" id="PTHR43819">
    <property type="entry name" value="ARCHAEAL-TYPE GLUTAMATE SYNTHASE [NADPH]"/>
    <property type="match status" value="1"/>
</dbReference>
<evidence type="ECO:0000313" key="6">
    <source>
        <dbReference type="Proteomes" id="UP000019270"/>
    </source>
</evidence>
<dbReference type="Pfam" id="PF01645">
    <property type="entry name" value="Glu_synthase"/>
    <property type="match status" value="1"/>
</dbReference>
<comment type="similarity">
    <text evidence="1 2">Belongs to the glutamate synthase family.</text>
</comment>
<feature type="transmembrane region" description="Helical" evidence="3">
    <location>
        <begin position="6"/>
        <end position="31"/>
    </location>
</feature>
<evidence type="ECO:0000313" key="5">
    <source>
        <dbReference type="EMBL" id="EWG13209.1"/>
    </source>
</evidence>
<dbReference type="CDD" id="cd02808">
    <property type="entry name" value="GltS_FMN"/>
    <property type="match status" value="1"/>
</dbReference>
<comment type="caution">
    <text evidence="5">The sequence shown here is derived from an EMBL/GenBank/DDBJ whole genome shotgun (WGS) entry which is preliminary data.</text>
</comment>
<dbReference type="Gene3D" id="3.20.20.70">
    <property type="entry name" value="Aldolase class I"/>
    <property type="match status" value="1"/>
</dbReference>
<gene>
    <name evidence="5" type="ORF">PBF_02270</name>
</gene>
<dbReference type="EMBL" id="APVL01000001">
    <property type="protein sequence ID" value="EWG13209.1"/>
    <property type="molecule type" value="Genomic_DNA"/>
</dbReference>
<protein>
    <recommendedName>
        <fullName evidence="4">Glutamate synthase domain-containing protein</fullName>
    </recommendedName>
</protein>
<dbReference type="GO" id="GO:0015930">
    <property type="term" value="F:glutamate synthase activity"/>
    <property type="evidence" value="ECO:0007669"/>
    <property type="project" value="InterPro"/>
</dbReference>
<dbReference type="OrthoDB" id="9758182at2"/>
<dbReference type="Proteomes" id="UP000019270">
    <property type="component" value="Unassembled WGS sequence"/>
</dbReference>
<feature type="domain" description="Glutamate synthase" evidence="4">
    <location>
        <begin position="121"/>
        <end position="496"/>
    </location>
</feature>
<organism evidence="5 6">
    <name type="scientific">Cytobacillus firmus DS1</name>
    <dbReference type="NCBI Taxonomy" id="1307436"/>
    <lineage>
        <taxon>Bacteria</taxon>
        <taxon>Bacillati</taxon>
        <taxon>Bacillota</taxon>
        <taxon>Bacilli</taxon>
        <taxon>Bacillales</taxon>
        <taxon>Bacillaceae</taxon>
        <taxon>Cytobacillus</taxon>
    </lineage>
</organism>
<keyword evidence="3" id="KW-0472">Membrane</keyword>
<evidence type="ECO:0000259" key="4">
    <source>
        <dbReference type="Pfam" id="PF01645"/>
    </source>
</evidence>
<dbReference type="PIRSF" id="PIRSF500060">
    <property type="entry name" value="UCP500060"/>
    <property type="match status" value="1"/>
</dbReference>
<dbReference type="PANTHER" id="PTHR43819:SF1">
    <property type="entry name" value="ARCHAEAL-TYPE GLUTAMATE SYNTHASE [NADPH]"/>
    <property type="match status" value="1"/>
</dbReference>
<dbReference type="FunFam" id="3.20.20.70:FF:000156">
    <property type="entry name" value="Glutamate synthase domain protein"/>
    <property type="match status" value="1"/>
</dbReference>
<reference evidence="5 6" key="2">
    <citation type="journal article" date="2016" name="Sci. Rep.">
        <title>A novel serine protease, Sep1, from Bacillus firmus DS-1 has nematicidal activity and degrades multiple intestinal-associated nematode proteins.</title>
        <authorList>
            <person name="Geng C."/>
            <person name="Nie X."/>
            <person name="Tang Z."/>
            <person name="Zhang Y."/>
            <person name="Lin J."/>
            <person name="Sun M."/>
            <person name="Peng D."/>
        </authorList>
    </citation>
    <scope>NUCLEOTIDE SEQUENCE [LARGE SCALE GENOMIC DNA]</scope>
    <source>
        <strain evidence="5 6">DS1</strain>
    </source>
</reference>
<name>W7LM00_CYTFI</name>
<dbReference type="PIRSF" id="PIRSF006429">
    <property type="entry name" value="GOGAT_lg_2"/>
    <property type="match status" value="1"/>
</dbReference>
<accession>W7LM00</accession>
<evidence type="ECO:0000256" key="3">
    <source>
        <dbReference type="SAM" id="Phobius"/>
    </source>
</evidence>
<dbReference type="GO" id="GO:0006537">
    <property type="term" value="P:glutamate biosynthetic process"/>
    <property type="evidence" value="ECO:0007669"/>
    <property type="project" value="InterPro"/>
</dbReference>
<proteinExistence type="inferred from homology"/>
<keyword evidence="3" id="KW-0812">Transmembrane</keyword>
<dbReference type="PATRIC" id="fig|1307436.3.peg.499"/>
<keyword evidence="3" id="KW-1133">Transmembrane helix</keyword>
<dbReference type="InterPro" id="IPR027283">
    <property type="entry name" value="YerD"/>
</dbReference>
<dbReference type="RefSeq" id="WP_035326538.1">
    <property type="nucleotide sequence ID" value="NZ_APVL01000001.1"/>
</dbReference>
<dbReference type="AlphaFoldDB" id="W7LM00"/>
<sequence>MSLTDYLVIALFVFISLVIFIPVILFIYWYIKDDRQKQHSILRNFPVIGKVRYFTENVGPELRQYLFNNDTEGKPFSRKEYQDVVKAGKYKERLIGFGSIRDFDEEGFYIRNTLFPKLVDEMKVDNTRKINTRVYKVDGDNLFSRKEHSEEKLADPYYLRDEDAVVLGEESCRQPFRVKGLVGQSAMSYGSLGEKAITALSKGLGLAGGTWMNTGEGGLSQYHLAGSPDIIMQIGPDMFGVRKPNGEFSWEEFKKKSELPEVKAFELKLAQGAKTRGGHVEGEKVTEEIASIRLVEVGKTINSPNRFYEFDNVPSMFDFIEELRSVGGKPVGMKIVVGDLDALENMISYMKKSGKGPDFITVDGGEGGTGATYQELADSVGLPIQSALTVVDEMLREYGVRDRVKIIASGKLITPDKIAIALAMGADLVNIARGFMISVGCIMAGVCHTNHCPAGVATTDKKLQDGLIVEEKHYRVCNYVISLREGLYNLAAAAGIDNPTQFERKHIVHKDKFGRVSPIEDILHAAKRAQLQKEN</sequence>